<dbReference type="InParanoid" id="A0A2H3E248"/>
<keyword evidence="3" id="KW-1185">Reference proteome</keyword>
<dbReference type="AlphaFoldDB" id="A0A2H3E248"/>
<feature type="compositionally biased region" description="Acidic residues" evidence="1">
    <location>
        <begin position="133"/>
        <end position="155"/>
    </location>
</feature>
<dbReference type="OrthoDB" id="10479282at2759"/>
<name>A0A2H3E248_ARMGA</name>
<proteinExistence type="predicted"/>
<dbReference type="STRING" id="47427.A0A2H3E248"/>
<accession>A0A2H3E248</accession>
<evidence type="ECO:0000313" key="3">
    <source>
        <dbReference type="Proteomes" id="UP000217790"/>
    </source>
</evidence>
<gene>
    <name evidence="2" type="ORF">ARMGADRAFT_220110</name>
</gene>
<evidence type="ECO:0000256" key="1">
    <source>
        <dbReference type="SAM" id="MobiDB-lite"/>
    </source>
</evidence>
<organism evidence="2 3">
    <name type="scientific">Armillaria gallica</name>
    <name type="common">Bulbous honey fungus</name>
    <name type="synonym">Armillaria bulbosa</name>
    <dbReference type="NCBI Taxonomy" id="47427"/>
    <lineage>
        <taxon>Eukaryota</taxon>
        <taxon>Fungi</taxon>
        <taxon>Dikarya</taxon>
        <taxon>Basidiomycota</taxon>
        <taxon>Agaricomycotina</taxon>
        <taxon>Agaricomycetes</taxon>
        <taxon>Agaricomycetidae</taxon>
        <taxon>Agaricales</taxon>
        <taxon>Marasmiineae</taxon>
        <taxon>Physalacriaceae</taxon>
        <taxon>Armillaria</taxon>
    </lineage>
</organism>
<dbReference type="EMBL" id="KZ293645">
    <property type="protein sequence ID" value="PBL01536.1"/>
    <property type="molecule type" value="Genomic_DNA"/>
</dbReference>
<dbReference type="Proteomes" id="UP000217790">
    <property type="component" value="Unassembled WGS sequence"/>
</dbReference>
<sequence>MCVRAEVCFTFQHVHRRLEHLFSALPGRYLGIVDTLSKITGSVLWIRIRSIWKRLRVVSTTLQKPMDSPPSVASVSNGNTNLIAPSEIVEETPTGGDFSEDGKPVLEATADSSATVGPDVPSASSVAGPPIDPVDDIDEESNSDYDTDSDDISDEESFCDRYRRASLFPKSHFPRLLRLAKRNHLSRFQSSDRTPVEVPLYHPPSLTLSVLPSAYRGS</sequence>
<feature type="region of interest" description="Disordered" evidence="1">
    <location>
        <begin position="110"/>
        <end position="155"/>
    </location>
</feature>
<evidence type="ECO:0000313" key="2">
    <source>
        <dbReference type="EMBL" id="PBL01536.1"/>
    </source>
</evidence>
<protein>
    <submittedName>
        <fullName evidence="2">Uncharacterized protein</fullName>
    </submittedName>
</protein>
<reference evidence="3" key="1">
    <citation type="journal article" date="2017" name="Nat. Ecol. Evol.">
        <title>Genome expansion and lineage-specific genetic innovations in the forest pathogenic fungi Armillaria.</title>
        <authorList>
            <person name="Sipos G."/>
            <person name="Prasanna A.N."/>
            <person name="Walter M.C."/>
            <person name="O'Connor E."/>
            <person name="Balint B."/>
            <person name="Krizsan K."/>
            <person name="Kiss B."/>
            <person name="Hess J."/>
            <person name="Varga T."/>
            <person name="Slot J."/>
            <person name="Riley R."/>
            <person name="Boka B."/>
            <person name="Rigling D."/>
            <person name="Barry K."/>
            <person name="Lee J."/>
            <person name="Mihaltcheva S."/>
            <person name="LaButti K."/>
            <person name="Lipzen A."/>
            <person name="Waldron R."/>
            <person name="Moloney N.M."/>
            <person name="Sperisen C."/>
            <person name="Kredics L."/>
            <person name="Vagvoelgyi C."/>
            <person name="Patrignani A."/>
            <person name="Fitzpatrick D."/>
            <person name="Nagy I."/>
            <person name="Doyle S."/>
            <person name="Anderson J.B."/>
            <person name="Grigoriev I.V."/>
            <person name="Gueldener U."/>
            <person name="Muensterkoetter M."/>
            <person name="Nagy L.G."/>
        </authorList>
    </citation>
    <scope>NUCLEOTIDE SEQUENCE [LARGE SCALE GENOMIC DNA]</scope>
    <source>
        <strain evidence="3">Ar21-2</strain>
    </source>
</reference>